<dbReference type="SMART" id="SM00866">
    <property type="entry name" value="UTRA"/>
    <property type="match status" value="1"/>
</dbReference>
<gene>
    <name evidence="5" type="ORF">GCM10010246_50570</name>
</gene>
<keyword evidence="3" id="KW-0804">Transcription</keyword>
<dbReference type="InterPro" id="IPR011663">
    <property type="entry name" value="UTRA"/>
</dbReference>
<accession>A0ABP5TKM8</accession>
<dbReference type="PANTHER" id="PTHR44846">
    <property type="entry name" value="MANNOSYL-D-GLYCERATE TRANSPORT/METABOLISM SYSTEM REPRESSOR MNGR-RELATED"/>
    <property type="match status" value="1"/>
</dbReference>
<feature type="domain" description="HTH gntR-type" evidence="4">
    <location>
        <begin position="27"/>
        <end position="95"/>
    </location>
</feature>
<dbReference type="EMBL" id="BAAASD010000024">
    <property type="protein sequence ID" value="GAA2355396.1"/>
    <property type="molecule type" value="Genomic_DNA"/>
</dbReference>
<protein>
    <submittedName>
        <fullName evidence="5">GntR family transcriptional regulator</fullName>
    </submittedName>
</protein>
<dbReference type="InterPro" id="IPR036390">
    <property type="entry name" value="WH_DNA-bd_sf"/>
</dbReference>
<sequence>MRSCDRQGVAGRLTTLGSLEEWRETMPETARQIADDLRARIESGDLQPGDRLPGEPSLVKTYGVAKMTANQALKILVTEGLAYARPGSGTYVREFRPIRRVANDRLSKSRWASGHSIWAADVDRRPLATDVQVYETEAPHQIGRLLGLEPGAPVLVRSRKYAVEDRPVQIATSYLPADLVRGTAITEPNPGPGGIYARLAELGAEPVNFAEELRARMPSEEERAALNLAAGTPVLEICRTAFTEDERPVEVNQMLLDAGSYVLEYRLSS</sequence>
<dbReference type="CDD" id="cd07377">
    <property type="entry name" value="WHTH_GntR"/>
    <property type="match status" value="1"/>
</dbReference>
<dbReference type="InterPro" id="IPR050679">
    <property type="entry name" value="Bact_HTH_transcr_reg"/>
</dbReference>
<dbReference type="SUPFAM" id="SSF64288">
    <property type="entry name" value="Chorismate lyase-like"/>
    <property type="match status" value="1"/>
</dbReference>
<proteinExistence type="predicted"/>
<keyword evidence="1" id="KW-0805">Transcription regulation</keyword>
<dbReference type="Pfam" id="PF07702">
    <property type="entry name" value="UTRA"/>
    <property type="match status" value="1"/>
</dbReference>
<dbReference type="InterPro" id="IPR036388">
    <property type="entry name" value="WH-like_DNA-bd_sf"/>
</dbReference>
<dbReference type="InterPro" id="IPR028978">
    <property type="entry name" value="Chorismate_lyase_/UTRA_dom_sf"/>
</dbReference>
<dbReference type="Gene3D" id="1.10.10.10">
    <property type="entry name" value="Winged helix-like DNA-binding domain superfamily/Winged helix DNA-binding domain"/>
    <property type="match status" value="1"/>
</dbReference>
<dbReference type="Proteomes" id="UP001500253">
    <property type="component" value="Unassembled WGS sequence"/>
</dbReference>
<organism evidence="5 6">
    <name type="scientific">Streptomyces cuspidosporus</name>
    <dbReference type="NCBI Taxonomy" id="66882"/>
    <lineage>
        <taxon>Bacteria</taxon>
        <taxon>Bacillati</taxon>
        <taxon>Actinomycetota</taxon>
        <taxon>Actinomycetes</taxon>
        <taxon>Kitasatosporales</taxon>
        <taxon>Streptomycetaceae</taxon>
        <taxon>Streptomyces</taxon>
    </lineage>
</organism>
<dbReference type="SUPFAM" id="SSF46785">
    <property type="entry name" value="Winged helix' DNA-binding domain"/>
    <property type="match status" value="1"/>
</dbReference>
<keyword evidence="2" id="KW-0238">DNA-binding</keyword>
<reference evidence="6" key="1">
    <citation type="journal article" date="2019" name="Int. J. Syst. Evol. Microbiol.">
        <title>The Global Catalogue of Microorganisms (GCM) 10K type strain sequencing project: providing services to taxonomists for standard genome sequencing and annotation.</title>
        <authorList>
            <consortium name="The Broad Institute Genomics Platform"/>
            <consortium name="The Broad Institute Genome Sequencing Center for Infectious Disease"/>
            <person name="Wu L."/>
            <person name="Ma J."/>
        </authorList>
    </citation>
    <scope>NUCLEOTIDE SEQUENCE [LARGE SCALE GENOMIC DNA]</scope>
    <source>
        <strain evidence="6">JCM 4316</strain>
    </source>
</reference>
<dbReference type="InterPro" id="IPR000524">
    <property type="entry name" value="Tscrpt_reg_HTH_GntR"/>
</dbReference>
<comment type="caution">
    <text evidence="5">The sequence shown here is derived from an EMBL/GenBank/DDBJ whole genome shotgun (WGS) entry which is preliminary data.</text>
</comment>
<dbReference type="PANTHER" id="PTHR44846:SF17">
    <property type="entry name" value="GNTR-FAMILY TRANSCRIPTIONAL REGULATOR"/>
    <property type="match status" value="1"/>
</dbReference>
<dbReference type="SMART" id="SM00345">
    <property type="entry name" value="HTH_GNTR"/>
    <property type="match status" value="1"/>
</dbReference>
<dbReference type="Gene3D" id="3.40.1410.10">
    <property type="entry name" value="Chorismate lyase-like"/>
    <property type="match status" value="1"/>
</dbReference>
<keyword evidence="6" id="KW-1185">Reference proteome</keyword>
<evidence type="ECO:0000313" key="6">
    <source>
        <dbReference type="Proteomes" id="UP001500253"/>
    </source>
</evidence>
<evidence type="ECO:0000256" key="2">
    <source>
        <dbReference type="ARBA" id="ARBA00023125"/>
    </source>
</evidence>
<dbReference type="Pfam" id="PF00392">
    <property type="entry name" value="GntR"/>
    <property type="match status" value="1"/>
</dbReference>
<evidence type="ECO:0000313" key="5">
    <source>
        <dbReference type="EMBL" id="GAA2355396.1"/>
    </source>
</evidence>
<evidence type="ECO:0000256" key="3">
    <source>
        <dbReference type="ARBA" id="ARBA00023163"/>
    </source>
</evidence>
<name>A0ABP5TKM8_9ACTN</name>
<dbReference type="PROSITE" id="PS50949">
    <property type="entry name" value="HTH_GNTR"/>
    <property type="match status" value="1"/>
</dbReference>
<evidence type="ECO:0000256" key="1">
    <source>
        <dbReference type="ARBA" id="ARBA00023015"/>
    </source>
</evidence>
<evidence type="ECO:0000259" key="4">
    <source>
        <dbReference type="PROSITE" id="PS50949"/>
    </source>
</evidence>